<proteinExistence type="predicted"/>
<sequence length="416" mass="48258">MDALINLQDCKEFMTITLNGQDHKIKLSGTITDPHFCGKDVCKVLGYKNTNDAISRHVKIKNKKSLKEILEGVDQYDPFALGKKHYETYNEASSIYINEPGLYSLIMHSNAVFAETFQDLVYETILPSIRKYGSYKVESQLSSAMELLAIKDKSEQELKLRAERAEKDAEKQRSKLRSEAKRHKEQIRRTLEFNQATKQVEPLEYTYIVTTEHYQRQHKFKFGGVQTFELLKTRLSQYNSGESNSDAHFFVYVRKTVSYRAIEQAIKGSLSGFRENQSNEVYIMHYDWLLKFVDAIMDGNAEFALLVNSNRQQIAEDTINKEPTIVPPVQLEQIMYLRAGDTPRDLTAVLDPDTRQAIQDAIDSFEPDNNTVRRKEFENHLLKQSPNVKLYGKKRDAWEMTRALGSSKNPMWRYKY</sequence>
<dbReference type="KEGG" id="vg:19738782"/>
<reference evidence="3 4" key="1">
    <citation type="journal article" date="2014" name="J. Gen. Virol.">
        <title>Genome sequence of a crustacean iridovirus, IIV31, isolated from the pill bug, Armadillidium vulgare.</title>
        <authorList>
            <person name="Piegu B."/>
            <person name="Guizard S."/>
            <person name="Yeping T."/>
            <person name="Cruaud C."/>
            <person name="Asgari S."/>
            <person name="Bideshi D.K."/>
            <person name="Federici B.A."/>
            <person name="Bigot Y."/>
        </authorList>
    </citation>
    <scope>NUCLEOTIDE SEQUENCE [LARGE SCALE GENOMIC DNA]</scope>
</reference>
<feature type="coiled-coil region" evidence="1">
    <location>
        <begin position="153"/>
        <end position="186"/>
    </location>
</feature>
<dbReference type="Pfam" id="PF10544">
    <property type="entry name" value="T5orf172"/>
    <property type="match status" value="1"/>
</dbReference>
<dbReference type="OrthoDB" id="5682at10239"/>
<dbReference type="PANTHER" id="PTHR36180">
    <property type="entry name" value="DNA-BINDING PROTEIN-RELATED-RELATED"/>
    <property type="match status" value="1"/>
</dbReference>
<evidence type="ECO:0000256" key="1">
    <source>
        <dbReference type="SAM" id="Coils"/>
    </source>
</evidence>
<dbReference type="Proteomes" id="UP000114278">
    <property type="component" value="Segment"/>
</dbReference>
<dbReference type="GeneID" id="19738782"/>
<dbReference type="InterPro" id="IPR003497">
    <property type="entry name" value="BRO_N_domain"/>
</dbReference>
<evidence type="ECO:0000313" key="4">
    <source>
        <dbReference type="Proteomes" id="UP000114278"/>
    </source>
</evidence>
<dbReference type="EMBL" id="HF920637">
    <property type="protein sequence ID" value="CCV02570.1"/>
    <property type="molecule type" value="Genomic_DNA"/>
</dbReference>
<feature type="domain" description="Bro-N" evidence="2">
    <location>
        <begin position="4"/>
        <end position="133"/>
    </location>
</feature>
<evidence type="ECO:0000313" key="3">
    <source>
        <dbReference type="EMBL" id="CCV02570.1"/>
    </source>
</evidence>
<keyword evidence="4" id="KW-1185">Reference proteome</keyword>
<protein>
    <submittedName>
        <fullName evidence="3">BRO-like protein</fullName>
    </submittedName>
</protein>
<name>A0A068QL98_9VIRU</name>
<dbReference type="SMART" id="SM01040">
    <property type="entry name" value="Bro-N"/>
    <property type="match status" value="1"/>
</dbReference>
<dbReference type="PROSITE" id="PS51750">
    <property type="entry name" value="BRO_N"/>
    <property type="match status" value="1"/>
</dbReference>
<organism evidence="3 4">
    <name type="scientific">Armadillidium vulgare iridescent virus</name>
    <dbReference type="NCBI Taxonomy" id="72201"/>
    <lineage>
        <taxon>Viruses</taxon>
        <taxon>Varidnaviria</taxon>
        <taxon>Bamfordvirae</taxon>
        <taxon>Nucleocytoviricota</taxon>
        <taxon>Megaviricetes</taxon>
        <taxon>Pimascovirales</taxon>
        <taxon>Pimascovirales incertae sedis</taxon>
        <taxon>Iridoviridae</taxon>
        <taxon>Betairidovirinae</taxon>
        <taxon>Iridovirus</taxon>
        <taxon>Iridovirus armadillidium1</taxon>
        <taxon>Invertebrate iridescent virus 31</taxon>
    </lineage>
</organism>
<accession>A0A068QL98</accession>
<dbReference type="Pfam" id="PF02498">
    <property type="entry name" value="Bro-N"/>
    <property type="match status" value="1"/>
</dbReference>
<dbReference type="InterPro" id="IPR018306">
    <property type="entry name" value="Phage_T5_Orf172_DNA-bd"/>
</dbReference>
<dbReference type="PANTHER" id="PTHR36180:SF2">
    <property type="entry name" value="BRO FAMILY PROTEIN"/>
    <property type="match status" value="1"/>
</dbReference>
<evidence type="ECO:0000259" key="2">
    <source>
        <dbReference type="PROSITE" id="PS51750"/>
    </source>
</evidence>
<dbReference type="RefSeq" id="YP_009046812.1">
    <property type="nucleotide sequence ID" value="NC_024451.1"/>
</dbReference>
<gene>
    <name evidence="3" type="primary">198R</name>
    <name evidence="3" type="ORF">IIV31_198R</name>
</gene>
<keyword evidence="1" id="KW-0175">Coiled coil</keyword>